<dbReference type="Proteomes" id="UP000004816">
    <property type="component" value="Unassembled WGS sequence"/>
</dbReference>
<dbReference type="RefSeq" id="WP_007469682.1">
    <property type="nucleotide sequence ID" value="NZ_KI391953.1"/>
</dbReference>
<evidence type="ECO:0000313" key="3">
    <source>
        <dbReference type="Proteomes" id="UP000004816"/>
    </source>
</evidence>
<evidence type="ECO:0000256" key="1">
    <source>
        <dbReference type="SAM" id="Phobius"/>
    </source>
</evidence>
<proteinExistence type="predicted"/>
<keyword evidence="1" id="KW-1133">Transmembrane helix</keyword>
<feature type="transmembrane region" description="Helical" evidence="1">
    <location>
        <begin position="147"/>
        <end position="168"/>
    </location>
</feature>
<feature type="transmembrane region" description="Helical" evidence="1">
    <location>
        <begin position="75"/>
        <end position="101"/>
    </location>
</feature>
<comment type="caution">
    <text evidence="2">The sequence shown here is derived from an EMBL/GenBank/DDBJ whole genome shotgun (WGS) entry which is preliminary data.</text>
</comment>
<dbReference type="STRING" id="679197.HMPREF9336_01851"/>
<sequence length="183" mass="19428">MGFSARLFAARAHRSVFRHAFALDLVGLAWALFGRAAFGAPIGSAAFLMALPALFVPLALAAPTRLAARPSPLPLPFALAIGQIAAQLALWAALLLFGFAVTDGGSLFFSDEGPAIEENYGASAFTRLSGWTPQRFELSNQLAGQSFAAGTTAWATLVLLVLAGELIARVRRRVRRDRKASTD</sequence>
<organism evidence="2 3">
    <name type="scientific">Segniliparus rugosus (strain ATCC BAA-974 / DSM 45345 / CCUG 50838 / CIP 108380 / JCM 13579 / CDC 945)</name>
    <dbReference type="NCBI Taxonomy" id="679197"/>
    <lineage>
        <taxon>Bacteria</taxon>
        <taxon>Bacillati</taxon>
        <taxon>Actinomycetota</taxon>
        <taxon>Actinomycetes</taxon>
        <taxon>Mycobacteriales</taxon>
        <taxon>Segniliparaceae</taxon>
        <taxon>Segniliparus</taxon>
    </lineage>
</organism>
<accession>E5XQS9</accession>
<feature type="transmembrane region" description="Helical" evidence="1">
    <location>
        <begin position="21"/>
        <end position="38"/>
    </location>
</feature>
<keyword evidence="3" id="KW-1185">Reference proteome</keyword>
<gene>
    <name evidence="2" type="ORF">HMPREF9336_01851</name>
</gene>
<keyword evidence="1" id="KW-0472">Membrane</keyword>
<feature type="transmembrane region" description="Helical" evidence="1">
    <location>
        <begin position="44"/>
        <end position="63"/>
    </location>
</feature>
<dbReference type="EMBL" id="ACZI02000002">
    <property type="protein sequence ID" value="EFV13302.1"/>
    <property type="molecule type" value="Genomic_DNA"/>
</dbReference>
<dbReference type="HOGENOM" id="CLU_1474209_0_0_11"/>
<reference evidence="2 3" key="1">
    <citation type="journal article" date="2011" name="Stand. Genomic Sci.">
        <title>High quality draft genome sequence of Segniliparus rugosus CDC 945(T)= (ATCC BAA-974(T)).</title>
        <authorList>
            <person name="Earl A.M."/>
            <person name="Desjardins C.A."/>
            <person name="Fitzgerald M.G."/>
            <person name="Arachchi H.M."/>
            <person name="Zeng Q."/>
            <person name="Mehta T."/>
            <person name="Griggs A."/>
            <person name="Birren B.W."/>
            <person name="Toney N.C."/>
            <person name="Carr J."/>
            <person name="Posey J."/>
            <person name="Butler W.R."/>
        </authorList>
    </citation>
    <scope>NUCLEOTIDE SEQUENCE [LARGE SCALE GENOMIC DNA]</scope>
    <source>
        <strain evidence="3">ATCC BAA-974 / DSM 45345 / CCUG 50838 / CIP 108380 / JCM 13579 / CDC 945</strain>
    </source>
</reference>
<protein>
    <submittedName>
        <fullName evidence="2">Uncharacterized protein</fullName>
    </submittedName>
</protein>
<dbReference type="AlphaFoldDB" id="E5XQS9"/>
<name>E5XQS9_SEGRC</name>
<evidence type="ECO:0000313" key="2">
    <source>
        <dbReference type="EMBL" id="EFV13302.1"/>
    </source>
</evidence>
<keyword evidence="1" id="KW-0812">Transmembrane</keyword>